<evidence type="ECO:0000256" key="1">
    <source>
        <dbReference type="SAM" id="SignalP"/>
    </source>
</evidence>
<organism evidence="3 4">
    <name type="scientific">Raphidocelis subcapitata</name>
    <dbReference type="NCBI Taxonomy" id="307507"/>
    <lineage>
        <taxon>Eukaryota</taxon>
        <taxon>Viridiplantae</taxon>
        <taxon>Chlorophyta</taxon>
        <taxon>core chlorophytes</taxon>
        <taxon>Chlorophyceae</taxon>
        <taxon>CS clade</taxon>
        <taxon>Sphaeropleales</taxon>
        <taxon>Selenastraceae</taxon>
        <taxon>Raphidocelis</taxon>
    </lineage>
</organism>
<accession>A0A2V0P5E3</accession>
<dbReference type="PANTHER" id="PTHR43762">
    <property type="entry name" value="L-GULONOLACTONE OXIDASE"/>
    <property type="match status" value="1"/>
</dbReference>
<dbReference type="SUPFAM" id="SSF56176">
    <property type="entry name" value="FAD-binding/transporter-associated domain-like"/>
    <property type="match status" value="1"/>
</dbReference>
<dbReference type="InParanoid" id="A0A2V0P5E3"/>
<dbReference type="PROSITE" id="PS51387">
    <property type="entry name" value="FAD_PCMH"/>
    <property type="match status" value="1"/>
</dbReference>
<dbReference type="Pfam" id="PF22906">
    <property type="entry name" value="GULLO2-like_3rd"/>
    <property type="match status" value="1"/>
</dbReference>
<dbReference type="Gene3D" id="3.30.465.10">
    <property type="match status" value="1"/>
</dbReference>
<dbReference type="InterPro" id="IPR016169">
    <property type="entry name" value="FAD-bd_PCMH_sub2"/>
</dbReference>
<feature type="chain" id="PRO_5016144606" description="FAD-binding PCMH-type domain-containing protein" evidence="1">
    <location>
        <begin position="37"/>
        <end position="579"/>
    </location>
</feature>
<feature type="signal peptide" evidence="1">
    <location>
        <begin position="1"/>
        <end position="36"/>
    </location>
</feature>
<dbReference type="EMBL" id="BDRX01000059">
    <property type="protein sequence ID" value="GBF95066.1"/>
    <property type="molecule type" value="Genomic_DNA"/>
</dbReference>
<dbReference type="STRING" id="307507.A0A2V0P5E3"/>
<dbReference type="GO" id="GO:0016899">
    <property type="term" value="F:oxidoreductase activity, acting on the CH-OH group of donors, oxygen as acceptor"/>
    <property type="evidence" value="ECO:0007669"/>
    <property type="project" value="InterPro"/>
</dbReference>
<sequence>MATSFAPRRAPNAVAVRALTLALVAVALPAPRPARADGGSYASVYGRVGCAADAVVTPSSTQELADAIKSHATAAKAAGAALKIRATHAVFHSSSSFPCVPPSPASPLPCALSGSCGRGVAVFTDRLAGVLGADAGRRRLRVQAGIKVAELLAECKRRGWAPPIGAGTTYGGLTLGGVLATNAHDSAYNGPSTLAHIVTELTWVDAAGTIHTSPRDSDDARALLGGIGLVGIIAEVEVALQGTTNATPHLSVTWHPDIGLYSTFTKEATGEASTGARLSPLATMQPFEAPLLDAALKAWDGDVNDVAGPVFGAVGCLSTFLTSPTASFISVPVGLPPLVGSVPGLAIPVSDGVGDANDMLGCSCGGLPCAWDNGGPAAVEPREFVIELSDLGGWIADTRRVYEQELKQGGGGKRCLLGFVMFQFGSGSDAWLATTSGMREPVHVITMLTKSRALSYSLPAKFGFVHDILEQMSLCKYGGRPHPGKNSERTFTHPGCPLADRYPQMGKLLEAQARYDPGLVFEPPLFARIKAREGFRLSPGCDLRKECFCSEDAHCAAGFSCVPSRAFPQFRACKPPALI</sequence>
<gene>
    <name evidence="3" type="ORF">Rsub_07567</name>
</gene>
<dbReference type="FunCoup" id="A0A2V0P5E3">
    <property type="interactions" value="373"/>
</dbReference>
<keyword evidence="1" id="KW-0732">Signal</keyword>
<dbReference type="InterPro" id="IPR036318">
    <property type="entry name" value="FAD-bd_PCMH-like_sf"/>
</dbReference>
<feature type="domain" description="FAD-binding PCMH-type" evidence="2">
    <location>
        <begin position="48"/>
        <end position="243"/>
    </location>
</feature>
<evidence type="ECO:0000313" key="3">
    <source>
        <dbReference type="EMBL" id="GBF95066.1"/>
    </source>
</evidence>
<dbReference type="PANTHER" id="PTHR43762:SF7">
    <property type="entry name" value="FAD-BINDING PCMH-TYPE DOMAIN-CONTAINING PROTEIN"/>
    <property type="match status" value="1"/>
</dbReference>
<dbReference type="InterPro" id="IPR006094">
    <property type="entry name" value="Oxid_FAD_bind_N"/>
</dbReference>
<proteinExistence type="predicted"/>
<dbReference type="InterPro" id="IPR010031">
    <property type="entry name" value="FAD_lactone_oxidase-like"/>
</dbReference>
<dbReference type="InterPro" id="IPR055154">
    <property type="entry name" value="GULLO2-like_C"/>
</dbReference>
<comment type="caution">
    <text evidence="3">The sequence shown here is derived from an EMBL/GenBank/DDBJ whole genome shotgun (WGS) entry which is preliminary data.</text>
</comment>
<evidence type="ECO:0000259" key="2">
    <source>
        <dbReference type="PROSITE" id="PS51387"/>
    </source>
</evidence>
<keyword evidence="4" id="KW-1185">Reference proteome</keyword>
<dbReference type="Pfam" id="PF01565">
    <property type="entry name" value="FAD_binding_4"/>
    <property type="match status" value="1"/>
</dbReference>
<name>A0A2V0P5E3_9CHLO</name>
<dbReference type="OrthoDB" id="1044428at2759"/>
<evidence type="ECO:0000313" key="4">
    <source>
        <dbReference type="Proteomes" id="UP000247498"/>
    </source>
</evidence>
<dbReference type="InterPro" id="IPR016166">
    <property type="entry name" value="FAD-bd_PCMH"/>
</dbReference>
<reference evidence="3 4" key="1">
    <citation type="journal article" date="2018" name="Sci. Rep.">
        <title>Raphidocelis subcapitata (=Pseudokirchneriella subcapitata) provides an insight into genome evolution and environmental adaptations in the Sphaeropleales.</title>
        <authorList>
            <person name="Suzuki S."/>
            <person name="Yamaguchi H."/>
            <person name="Nakajima N."/>
            <person name="Kawachi M."/>
        </authorList>
    </citation>
    <scope>NUCLEOTIDE SEQUENCE [LARGE SCALE GENOMIC DNA]</scope>
    <source>
        <strain evidence="3 4">NIES-35</strain>
    </source>
</reference>
<dbReference type="GO" id="GO:0071949">
    <property type="term" value="F:FAD binding"/>
    <property type="evidence" value="ECO:0007669"/>
    <property type="project" value="InterPro"/>
</dbReference>
<protein>
    <recommendedName>
        <fullName evidence="2">FAD-binding PCMH-type domain-containing protein</fullName>
    </recommendedName>
</protein>
<dbReference type="AlphaFoldDB" id="A0A2V0P5E3"/>
<dbReference type="Proteomes" id="UP000247498">
    <property type="component" value="Unassembled WGS sequence"/>
</dbReference>